<feature type="region of interest" description="Disordered" evidence="1">
    <location>
        <begin position="1"/>
        <end position="31"/>
    </location>
</feature>
<dbReference type="STRING" id="50990.A0A4Y7PPQ5"/>
<feature type="compositionally biased region" description="Acidic residues" evidence="1">
    <location>
        <begin position="1"/>
        <end position="26"/>
    </location>
</feature>
<keyword evidence="3" id="KW-1185">Reference proteome</keyword>
<dbReference type="PANTHER" id="PTHR46579">
    <property type="entry name" value="F5/8 TYPE C DOMAIN-CONTAINING PROTEIN-RELATED"/>
    <property type="match status" value="1"/>
</dbReference>
<accession>A0A4Y7PPQ5</accession>
<dbReference type="PANTHER" id="PTHR46579:SF2">
    <property type="entry name" value="C2H2-TYPE DOMAIN-CONTAINING PROTEIN"/>
    <property type="match status" value="1"/>
</dbReference>
<dbReference type="VEuPathDB" id="FungiDB:BD410DRAFT_730373"/>
<protein>
    <submittedName>
        <fullName evidence="2">Uncharacterized protein</fullName>
    </submittedName>
</protein>
<proteinExistence type="predicted"/>
<name>A0A4Y7PPQ5_9AGAM</name>
<dbReference type="Proteomes" id="UP000294933">
    <property type="component" value="Unassembled WGS sequence"/>
</dbReference>
<evidence type="ECO:0000313" key="3">
    <source>
        <dbReference type="Proteomes" id="UP000294933"/>
    </source>
</evidence>
<evidence type="ECO:0000256" key="1">
    <source>
        <dbReference type="SAM" id="MobiDB-lite"/>
    </source>
</evidence>
<organism evidence="2 3">
    <name type="scientific">Rickenella mellea</name>
    <dbReference type="NCBI Taxonomy" id="50990"/>
    <lineage>
        <taxon>Eukaryota</taxon>
        <taxon>Fungi</taxon>
        <taxon>Dikarya</taxon>
        <taxon>Basidiomycota</taxon>
        <taxon>Agaricomycotina</taxon>
        <taxon>Agaricomycetes</taxon>
        <taxon>Hymenochaetales</taxon>
        <taxon>Rickenellaceae</taxon>
        <taxon>Rickenella</taxon>
    </lineage>
</organism>
<reference evidence="2 3" key="1">
    <citation type="submission" date="2018-06" db="EMBL/GenBank/DDBJ databases">
        <title>A transcriptomic atlas of mushroom development highlights an independent origin of complex multicellularity.</title>
        <authorList>
            <consortium name="DOE Joint Genome Institute"/>
            <person name="Krizsan K."/>
            <person name="Almasi E."/>
            <person name="Merenyi Z."/>
            <person name="Sahu N."/>
            <person name="Viragh M."/>
            <person name="Koszo T."/>
            <person name="Mondo S."/>
            <person name="Kiss B."/>
            <person name="Balint B."/>
            <person name="Kues U."/>
            <person name="Barry K."/>
            <person name="Hegedus J.C."/>
            <person name="Henrissat B."/>
            <person name="Johnson J."/>
            <person name="Lipzen A."/>
            <person name="Ohm R."/>
            <person name="Nagy I."/>
            <person name="Pangilinan J."/>
            <person name="Yan J."/>
            <person name="Xiong Y."/>
            <person name="Grigoriev I.V."/>
            <person name="Hibbett D.S."/>
            <person name="Nagy L.G."/>
        </authorList>
    </citation>
    <scope>NUCLEOTIDE SEQUENCE [LARGE SCALE GENOMIC DNA]</scope>
    <source>
        <strain evidence="2 3">SZMC22713</strain>
    </source>
</reference>
<dbReference type="OrthoDB" id="3248986at2759"/>
<dbReference type="AlphaFoldDB" id="A0A4Y7PPQ5"/>
<evidence type="ECO:0000313" key="2">
    <source>
        <dbReference type="EMBL" id="TDL17155.1"/>
    </source>
</evidence>
<sequence length="961" mass="109271">MDFELAPEDDGQGVGFEDEEDIEEPGGGDVEPIDVAHDPLFATRAALFDDFDHRGELEDEDEVPTAFEDHPAIRNAYIRAFVAATFEGATHKLVRLMLDGSFISLKAQNDDEAFPGLEKFARTLATVERRLGVETTSLITYFFLCDKCWSLHRRSELYELPSPTCEIDGCDGCLYTVKRMADGALKRTPTKVMPYVAPEKAIQLMLLRPGKFQQFQHWRTADDEPRPCSPSNFRGFDAFPYPSKPMTDIYDGWGWRAIQAGLERRRGGPWTMEDVDVSELDQRFVSLPCGLVWQMNLDWFQATKNSLHSTGALYMCCLNNPRGVRYLREETILVLLIPGPHEPSLEQINCVLEPVVLNFLKLGLGVKFRVHGKAEPELSHSVLHHDVSDLPASRKVHGLPNHNSKYFMCPCCKTEFFQLVHPDCFDPSKFEWRNDWRYIKYAFRAQSATDLVREDILRKRGVRWSVMNLLPGWLPGKCSVIDFMHATFLGMIKHVFRGIILGLGLLNATSPQSPHQPMDRLDNFFKGIWWPPSVSRLPPSMARGVGSAKSDQWRTHISVLFVGLFIAWQEDGEIPDRDAPIAAANTKIAQSQERVAKLLQSRLLERLKATNENPSAEAYAEIKRARSDRNLRHHYDVLLQFSAAIRILSSRTISPEDAKRGCNLLSQSCQRWAEMNCHLTPYFHLAAGHFLEQFLWLGPCYGWWAYAYERHNGDLGKFNHNGHGGGELECTMMRAWWKSVQIHDLIQRLEQLQDRSTEDEDSITLLKSYVKGTKKNPREDIIFPRYGKPFRLRDVDGLYGMVYDRLRVLWADKIDLISDLSSGNGVPFMGKVTSYSHAFIRQSRYGASTSTRGQSGKFGYIDNRVPVQIEYIFHTTHGDIGEGHLKASFAVVRRFMSDDLLPDVPWALRAIDLGVATWYAQELGELEVVDLCRLTGQLILASANIRGVAMWITIAHDHVGS</sequence>
<gene>
    <name evidence="2" type="ORF">BD410DRAFT_730373</name>
</gene>
<dbReference type="EMBL" id="ML170227">
    <property type="protein sequence ID" value="TDL17155.1"/>
    <property type="molecule type" value="Genomic_DNA"/>
</dbReference>